<evidence type="ECO:0000313" key="3">
    <source>
        <dbReference type="EMBL" id="CAF3830977.1"/>
    </source>
</evidence>
<dbReference type="GO" id="GO:0003824">
    <property type="term" value="F:catalytic activity"/>
    <property type="evidence" value="ECO:0007669"/>
    <property type="project" value="InterPro"/>
</dbReference>
<dbReference type="Pfam" id="PF13091">
    <property type="entry name" value="PLDc_2"/>
    <property type="match status" value="1"/>
</dbReference>
<dbReference type="InterPro" id="IPR025202">
    <property type="entry name" value="PLD-like_dom"/>
</dbReference>
<protein>
    <recommendedName>
        <fullName evidence="1">PLD phosphodiesterase domain-containing protein</fullName>
    </recommendedName>
</protein>
<evidence type="ECO:0000313" key="2">
    <source>
        <dbReference type="EMBL" id="CAF1062929.1"/>
    </source>
</evidence>
<dbReference type="InterPro" id="IPR001736">
    <property type="entry name" value="PLipase_D/transphosphatidylase"/>
</dbReference>
<evidence type="ECO:0000259" key="1">
    <source>
        <dbReference type="PROSITE" id="PS50035"/>
    </source>
</evidence>
<dbReference type="Proteomes" id="UP000663829">
    <property type="component" value="Unassembled WGS sequence"/>
</dbReference>
<gene>
    <name evidence="2" type="ORF">GPM918_LOCUS16874</name>
    <name evidence="3" type="ORF">SRO942_LOCUS16873</name>
</gene>
<dbReference type="Gene3D" id="3.30.870.10">
    <property type="entry name" value="Endonuclease Chain A"/>
    <property type="match status" value="1"/>
</dbReference>
<name>A0A814LG93_9BILA</name>
<accession>A0A814LG93</accession>
<dbReference type="EMBL" id="CAJNOQ010004513">
    <property type="protein sequence ID" value="CAF1062929.1"/>
    <property type="molecule type" value="Genomic_DNA"/>
</dbReference>
<dbReference type="SUPFAM" id="SSF56024">
    <property type="entry name" value="Phospholipase D/nuclease"/>
    <property type="match status" value="1"/>
</dbReference>
<proteinExistence type="predicted"/>
<organism evidence="2 4">
    <name type="scientific">Didymodactylos carnosus</name>
    <dbReference type="NCBI Taxonomy" id="1234261"/>
    <lineage>
        <taxon>Eukaryota</taxon>
        <taxon>Metazoa</taxon>
        <taxon>Spiralia</taxon>
        <taxon>Gnathifera</taxon>
        <taxon>Rotifera</taxon>
        <taxon>Eurotatoria</taxon>
        <taxon>Bdelloidea</taxon>
        <taxon>Philodinida</taxon>
        <taxon>Philodinidae</taxon>
        <taxon>Didymodactylos</taxon>
    </lineage>
</organism>
<reference evidence="2" key="1">
    <citation type="submission" date="2021-02" db="EMBL/GenBank/DDBJ databases">
        <authorList>
            <person name="Nowell W R."/>
        </authorList>
    </citation>
    <scope>NUCLEOTIDE SEQUENCE</scope>
</reference>
<evidence type="ECO:0000313" key="4">
    <source>
        <dbReference type="Proteomes" id="UP000663829"/>
    </source>
</evidence>
<feature type="domain" description="PLD phosphodiesterase" evidence="1">
    <location>
        <begin position="290"/>
        <end position="317"/>
    </location>
</feature>
<keyword evidence="4" id="KW-1185">Reference proteome</keyword>
<dbReference type="Proteomes" id="UP000681722">
    <property type="component" value="Unassembled WGS sequence"/>
</dbReference>
<dbReference type="PROSITE" id="PS50035">
    <property type="entry name" value="PLD"/>
    <property type="match status" value="1"/>
</dbReference>
<sequence>MCAISRETLRLLYNNSIRTIFKSTDVENDNYQRRSRGKHTAPSTKRYQTHFMKSIENQKATIFIEDFRKMIMSADTDDEINTVVQALIKYNSKQSMPSEKIWGLPVMQLLAIQNKTDYAMQLYMKKNDYTDQKRLIDELELEGIVGEDPDYFRTPNICLFSSSKTQEIRPRFEPIRISDDELMKNVDLPSIFNRESCFLYTNPSDPRNAPYHPLPVILSLVKLSKKVIKMAYYLMTDESTIAVIYNYLKKGSDIELQLVINETVYERKGPVHDLFELPNVRLTVLRGRDEHGSMHNKILIVDDVFMVSGSYNLIHYAKYHNFESCIYTRDQTLLTL</sequence>
<comment type="caution">
    <text evidence="2">The sequence shown here is derived from an EMBL/GenBank/DDBJ whole genome shotgun (WGS) entry which is preliminary data.</text>
</comment>
<dbReference type="EMBL" id="CAJOBC010004513">
    <property type="protein sequence ID" value="CAF3830977.1"/>
    <property type="molecule type" value="Genomic_DNA"/>
</dbReference>
<dbReference type="AlphaFoldDB" id="A0A814LG93"/>